<keyword evidence="3" id="KW-0479">Metal-binding</keyword>
<evidence type="ECO:0000313" key="11">
    <source>
        <dbReference type="EMBL" id="CEL06489.1"/>
    </source>
</evidence>
<dbReference type="AlphaFoldDB" id="A0A0U5CB67"/>
<dbReference type="EMBL" id="CDMC01000008">
    <property type="protein sequence ID" value="CEL06489.1"/>
    <property type="molecule type" value="Genomic_DNA"/>
</dbReference>
<feature type="region of interest" description="Disordered" evidence="10">
    <location>
        <begin position="419"/>
        <end position="459"/>
    </location>
</feature>
<keyword evidence="2" id="KW-0808">Transferase</keyword>
<dbReference type="InterPro" id="IPR008949">
    <property type="entry name" value="Isoprenoid_synthase_dom_sf"/>
</dbReference>
<comment type="similarity">
    <text evidence="9">In the N-terminal section; belongs to the terpene synthase family.</text>
</comment>
<dbReference type="GO" id="GO:0008299">
    <property type="term" value="P:isoprenoid biosynthetic process"/>
    <property type="evidence" value="ECO:0007669"/>
    <property type="project" value="UniProtKB-KW"/>
</dbReference>
<comment type="similarity">
    <text evidence="8">In the C-terminal section; belongs to the FPP/GGPP synthase family.</text>
</comment>
<evidence type="ECO:0000256" key="1">
    <source>
        <dbReference type="ARBA" id="ARBA00004721"/>
    </source>
</evidence>
<dbReference type="Pfam" id="PF00348">
    <property type="entry name" value="polyprenyl_synt"/>
    <property type="match status" value="1"/>
</dbReference>
<evidence type="ECO:0000313" key="12">
    <source>
        <dbReference type="Proteomes" id="UP000054771"/>
    </source>
</evidence>
<keyword evidence="5" id="KW-0414">Isoprene biosynthesis</keyword>
<comment type="pathway">
    <text evidence="1">Secondary metabolite biosynthesis; terpenoid biosynthesis.</text>
</comment>
<dbReference type="SUPFAM" id="SSF48576">
    <property type="entry name" value="Terpenoid synthases"/>
    <property type="match status" value="2"/>
</dbReference>
<keyword evidence="12" id="KW-1185">Reference proteome</keyword>
<dbReference type="InterPro" id="IPR000092">
    <property type="entry name" value="Polyprenyl_synt"/>
</dbReference>
<evidence type="ECO:0000256" key="6">
    <source>
        <dbReference type="ARBA" id="ARBA00023239"/>
    </source>
</evidence>
<feature type="compositionally biased region" description="Low complexity" evidence="10">
    <location>
        <begin position="423"/>
        <end position="447"/>
    </location>
</feature>
<dbReference type="Pfam" id="PF19086">
    <property type="entry name" value="Terpene_syn_C_2"/>
    <property type="match status" value="1"/>
</dbReference>
<dbReference type="GO" id="GO:0004659">
    <property type="term" value="F:prenyltransferase activity"/>
    <property type="evidence" value="ECO:0007669"/>
    <property type="project" value="InterPro"/>
</dbReference>
<dbReference type="OrthoDB" id="6921389at2759"/>
<evidence type="ECO:0000256" key="4">
    <source>
        <dbReference type="ARBA" id="ARBA00022842"/>
    </source>
</evidence>
<evidence type="ECO:0000256" key="8">
    <source>
        <dbReference type="ARBA" id="ARBA00038363"/>
    </source>
</evidence>
<dbReference type="STRING" id="454130.A0A0U5CB67"/>
<keyword evidence="4" id="KW-0460">Magnesium</keyword>
<sequence length="762" mass="85108">MADNIQDDELFPNSIQIDPEVVMKTCGSRLMVRLSRHEAIAVKAMDDFKRDWAAIGGKPFYGCTGGDGHNLASLGLPESLPDRTYDFMRYTEYYFAIDEANQPRGASQTDSLVELEAEEVQKINDAMMEILPGEYTSASNVTNWKSAERQMLAEISMSLVERDRKRAYAFLKATQRYHNFNNLRKDFSTYTWDQWCRRRWEDGDSYAFLASIPYFCGLDLTQKDFDETLMPIAWPGMMCTLLTNDLYSFDPEVHTEFLGDNFFNAVWYWMKALDITVTEAKAVLFGKIKGWETKFLDAKTEFLASHPDAPLDFRKYLAYVECMVAGNWFWHGTNPPRYALWMNFAESGRRMVVINDPAKYDPDTAKCGTFIEIEPTKGGTTKAHGAVISSVKADDAPADDPTTYSAALGDGTAKGTAANATVNGPTTSGAATNGATTNGAAATPNGTVNSAASKGNTHSAHSQEIVLAPIEYLRSMPSKGVRTVMINALDVWCSVPPSSLVRVENVISALHDASLMFDDIEDRSPMRRGLPSTHAAFGVSQTINSANFLYALALSQAIELPNPKSIHVFSEELQTMHIGQAADLEWTHSRHCPTVEEYKIMVQNKTGGLFRMLAGLLCSEGQAVLISKKDLLGLMTMLGEYFQVRDDYINLCSSEYHSQKGFCEDLDEGKFSLPLIHLLTHTKRRHLLESLLCECAYHGNGMTLAMKQLVYKEMENSGSLDFTKRHLVELESMILRQIAALEQQAGAKNYVLRLVFDKLRVE</sequence>
<organism evidence="11 12">
    <name type="scientific">Aspergillus calidoustus</name>
    <dbReference type="NCBI Taxonomy" id="454130"/>
    <lineage>
        <taxon>Eukaryota</taxon>
        <taxon>Fungi</taxon>
        <taxon>Dikarya</taxon>
        <taxon>Ascomycota</taxon>
        <taxon>Pezizomycotina</taxon>
        <taxon>Eurotiomycetes</taxon>
        <taxon>Eurotiomycetidae</taxon>
        <taxon>Eurotiales</taxon>
        <taxon>Aspergillaceae</taxon>
        <taxon>Aspergillus</taxon>
        <taxon>Aspergillus subgen. Nidulantes</taxon>
    </lineage>
</organism>
<keyword evidence="6" id="KW-0456">Lyase</keyword>
<evidence type="ECO:0000256" key="2">
    <source>
        <dbReference type="ARBA" id="ARBA00022679"/>
    </source>
</evidence>
<gene>
    <name evidence="11" type="ORF">ASPCAL09666</name>
</gene>
<dbReference type="Proteomes" id="UP000054771">
    <property type="component" value="Unassembled WGS sequence"/>
</dbReference>
<dbReference type="Gene3D" id="1.10.600.10">
    <property type="entry name" value="Farnesyl Diphosphate Synthase"/>
    <property type="match status" value="2"/>
</dbReference>
<feature type="compositionally biased region" description="Polar residues" evidence="10">
    <location>
        <begin position="448"/>
        <end position="459"/>
    </location>
</feature>
<evidence type="ECO:0000256" key="5">
    <source>
        <dbReference type="ARBA" id="ARBA00023229"/>
    </source>
</evidence>
<dbReference type="SFLD" id="SFLDS00005">
    <property type="entry name" value="Isoprenoid_Synthase_Type_I"/>
    <property type="match status" value="1"/>
</dbReference>
<name>A0A0U5CB67_ASPCI</name>
<protein>
    <submittedName>
        <fullName evidence="11">Uncharacterized protein</fullName>
    </submittedName>
</protein>
<dbReference type="GO" id="GO:0046165">
    <property type="term" value="P:alcohol biosynthetic process"/>
    <property type="evidence" value="ECO:0007669"/>
    <property type="project" value="UniProtKB-ARBA"/>
</dbReference>
<dbReference type="SMR" id="A0A0U5CB67"/>
<keyword evidence="7" id="KW-0511">Multifunctional enzyme</keyword>
<evidence type="ECO:0000256" key="7">
    <source>
        <dbReference type="ARBA" id="ARBA00023268"/>
    </source>
</evidence>
<dbReference type="InterPro" id="IPR033749">
    <property type="entry name" value="Polyprenyl_synt_CS"/>
</dbReference>
<dbReference type="GO" id="GO:0043386">
    <property type="term" value="P:mycotoxin biosynthetic process"/>
    <property type="evidence" value="ECO:0007669"/>
    <property type="project" value="UniProtKB-ARBA"/>
</dbReference>
<dbReference type="PANTHER" id="PTHR12001">
    <property type="entry name" value="GERANYLGERANYL PYROPHOSPHATE SYNTHASE"/>
    <property type="match status" value="1"/>
</dbReference>
<dbReference type="OMA" id="CCELDLT"/>
<proteinExistence type="inferred from homology"/>
<dbReference type="PANTHER" id="PTHR12001:SF72">
    <property type="entry name" value="THIJ_PFPI FAMILY PROTEIN (AFU_ORTHOLOGUE AFUA_3G01210)-RELATED"/>
    <property type="match status" value="1"/>
</dbReference>
<dbReference type="PROSITE" id="PS00723">
    <property type="entry name" value="POLYPRENYL_SYNTHASE_1"/>
    <property type="match status" value="1"/>
</dbReference>
<dbReference type="GO" id="GO:0016829">
    <property type="term" value="F:lyase activity"/>
    <property type="evidence" value="ECO:0007669"/>
    <property type="project" value="UniProtKB-KW"/>
</dbReference>
<evidence type="ECO:0000256" key="3">
    <source>
        <dbReference type="ARBA" id="ARBA00022723"/>
    </source>
</evidence>
<accession>A0A0U5CB67</accession>
<evidence type="ECO:0000256" key="10">
    <source>
        <dbReference type="SAM" id="MobiDB-lite"/>
    </source>
</evidence>
<dbReference type="PROSITE" id="PS00444">
    <property type="entry name" value="POLYPRENYL_SYNTHASE_2"/>
    <property type="match status" value="1"/>
</dbReference>
<evidence type="ECO:0000256" key="9">
    <source>
        <dbReference type="ARBA" id="ARBA00038372"/>
    </source>
</evidence>
<dbReference type="CDD" id="cd00685">
    <property type="entry name" value="Trans_IPPS_HT"/>
    <property type="match status" value="1"/>
</dbReference>
<dbReference type="GO" id="GO:0046872">
    <property type="term" value="F:metal ion binding"/>
    <property type="evidence" value="ECO:0007669"/>
    <property type="project" value="UniProtKB-KW"/>
</dbReference>
<reference evidence="12" key="1">
    <citation type="journal article" date="2016" name="Genome Announc.">
        <title>Draft genome sequences of fungus Aspergillus calidoustus.</title>
        <authorList>
            <person name="Horn F."/>
            <person name="Linde J."/>
            <person name="Mattern D.J."/>
            <person name="Walther G."/>
            <person name="Guthke R."/>
            <person name="Scherlach K."/>
            <person name="Martin K."/>
            <person name="Brakhage A.A."/>
            <person name="Petzke L."/>
            <person name="Valiante V."/>
        </authorList>
    </citation>
    <scope>NUCLEOTIDE SEQUENCE [LARGE SCALE GENOMIC DNA]</scope>
    <source>
        <strain evidence="12">SF006504</strain>
    </source>
</reference>